<evidence type="ECO:0000256" key="5">
    <source>
        <dbReference type="ARBA" id="ARBA00022801"/>
    </source>
</evidence>
<evidence type="ECO:0000256" key="6">
    <source>
        <dbReference type="ARBA" id="ARBA00022833"/>
    </source>
</evidence>
<dbReference type="GO" id="GO:0017061">
    <property type="term" value="F:S-methyl-5-thioadenosine phosphorylase activity"/>
    <property type="evidence" value="ECO:0007669"/>
    <property type="project" value="UniProtKB-EC"/>
</dbReference>
<evidence type="ECO:0000256" key="9">
    <source>
        <dbReference type="ARBA" id="ARBA00049893"/>
    </source>
</evidence>
<dbReference type="GO" id="GO:0016787">
    <property type="term" value="F:hydrolase activity"/>
    <property type="evidence" value="ECO:0007669"/>
    <property type="project" value="UniProtKB-KW"/>
</dbReference>
<comment type="catalytic activity">
    <reaction evidence="1">
        <text>inosine + phosphate = alpha-D-ribose 1-phosphate + hypoxanthine</text>
        <dbReference type="Rhea" id="RHEA:27646"/>
        <dbReference type="ChEBI" id="CHEBI:17368"/>
        <dbReference type="ChEBI" id="CHEBI:17596"/>
        <dbReference type="ChEBI" id="CHEBI:43474"/>
        <dbReference type="ChEBI" id="CHEBI:57720"/>
        <dbReference type="EC" id="2.4.2.1"/>
    </reaction>
    <physiologicalReaction direction="left-to-right" evidence="1">
        <dbReference type="Rhea" id="RHEA:27647"/>
    </physiologicalReaction>
</comment>
<evidence type="ECO:0000256" key="7">
    <source>
        <dbReference type="ARBA" id="ARBA00047989"/>
    </source>
</evidence>
<comment type="catalytic activity">
    <reaction evidence="7">
        <text>adenosine + H2O + H(+) = inosine + NH4(+)</text>
        <dbReference type="Rhea" id="RHEA:24408"/>
        <dbReference type="ChEBI" id="CHEBI:15377"/>
        <dbReference type="ChEBI" id="CHEBI:15378"/>
        <dbReference type="ChEBI" id="CHEBI:16335"/>
        <dbReference type="ChEBI" id="CHEBI:17596"/>
        <dbReference type="ChEBI" id="CHEBI:28938"/>
        <dbReference type="EC" id="3.5.4.4"/>
    </reaction>
    <physiologicalReaction direction="left-to-right" evidence="7">
        <dbReference type="Rhea" id="RHEA:24409"/>
    </physiologicalReaction>
</comment>
<accession>E0XRS6</accession>
<name>E0XRS6_9GAMM</name>
<dbReference type="PANTHER" id="PTHR30616:SF2">
    <property type="entry name" value="PURINE NUCLEOSIDE PHOSPHORYLASE LACC1"/>
    <property type="match status" value="1"/>
</dbReference>
<dbReference type="CDD" id="cd16833">
    <property type="entry name" value="YfiH"/>
    <property type="match status" value="1"/>
</dbReference>
<keyword evidence="5" id="KW-0378">Hydrolase</keyword>
<dbReference type="SUPFAM" id="SSF64438">
    <property type="entry name" value="CNF1/YfiH-like putative cysteine hydrolases"/>
    <property type="match status" value="1"/>
</dbReference>
<evidence type="ECO:0000256" key="1">
    <source>
        <dbReference type="ARBA" id="ARBA00000553"/>
    </source>
</evidence>
<reference evidence="10" key="1">
    <citation type="journal article" date="2011" name="Environ. Microbiol.">
        <title>Time-series analyses of Monterey Bay coastal microbial picoplankton using a 'genome proxy' microarray.</title>
        <authorList>
            <person name="Rich V.I."/>
            <person name="Pham V.D."/>
            <person name="Eppley J."/>
            <person name="Shi Y."/>
            <person name="DeLong E.F."/>
        </authorList>
    </citation>
    <scope>NUCLEOTIDE SEQUENCE</scope>
</reference>
<dbReference type="InterPro" id="IPR038371">
    <property type="entry name" value="Cu_polyphenol_OxRdtase_sf"/>
</dbReference>
<proteinExistence type="inferred from homology"/>
<dbReference type="EMBL" id="GU474854">
    <property type="protein sequence ID" value="ADI17117.1"/>
    <property type="molecule type" value="Genomic_DNA"/>
</dbReference>
<comment type="catalytic activity">
    <reaction evidence="8">
        <text>adenosine + phosphate = alpha-D-ribose 1-phosphate + adenine</text>
        <dbReference type="Rhea" id="RHEA:27642"/>
        <dbReference type="ChEBI" id="CHEBI:16335"/>
        <dbReference type="ChEBI" id="CHEBI:16708"/>
        <dbReference type="ChEBI" id="CHEBI:43474"/>
        <dbReference type="ChEBI" id="CHEBI:57720"/>
        <dbReference type="EC" id="2.4.2.1"/>
    </reaction>
    <physiologicalReaction direction="left-to-right" evidence="8">
        <dbReference type="Rhea" id="RHEA:27643"/>
    </physiologicalReaction>
</comment>
<organism evidence="10">
    <name type="scientific">uncultured gamma proteobacterium HF0070_03O15</name>
    <dbReference type="NCBI Taxonomy" id="710982"/>
    <lineage>
        <taxon>Bacteria</taxon>
        <taxon>Pseudomonadati</taxon>
        <taxon>Pseudomonadota</taxon>
        <taxon>Gammaproteobacteria</taxon>
        <taxon>environmental samples</taxon>
    </lineage>
</organism>
<dbReference type="GO" id="GO:0005507">
    <property type="term" value="F:copper ion binding"/>
    <property type="evidence" value="ECO:0007669"/>
    <property type="project" value="TreeGrafter"/>
</dbReference>
<evidence type="ECO:0000256" key="4">
    <source>
        <dbReference type="ARBA" id="ARBA00022723"/>
    </source>
</evidence>
<evidence type="ECO:0000256" key="8">
    <source>
        <dbReference type="ARBA" id="ARBA00048968"/>
    </source>
</evidence>
<dbReference type="InterPro" id="IPR003730">
    <property type="entry name" value="Cu_polyphenol_OxRdtase"/>
</dbReference>
<evidence type="ECO:0000256" key="3">
    <source>
        <dbReference type="ARBA" id="ARBA00022679"/>
    </source>
</evidence>
<evidence type="ECO:0000313" key="10">
    <source>
        <dbReference type="EMBL" id="ADI17117.1"/>
    </source>
</evidence>
<keyword evidence="4" id="KW-0479">Metal-binding</keyword>
<keyword evidence="3" id="KW-0808">Transferase</keyword>
<comment type="similarity">
    <text evidence="2">Belongs to the purine nucleoside phosphorylase YfiH/LACC1 family.</text>
</comment>
<keyword evidence="6" id="KW-0862">Zinc</keyword>
<evidence type="ECO:0000256" key="2">
    <source>
        <dbReference type="ARBA" id="ARBA00007353"/>
    </source>
</evidence>
<dbReference type="InterPro" id="IPR011324">
    <property type="entry name" value="Cytotoxic_necrot_fac-like_cat"/>
</dbReference>
<protein>
    <submittedName>
        <fullName evidence="10">Uncharacterized conserved protein</fullName>
    </submittedName>
</protein>
<dbReference type="Gene3D" id="3.60.140.10">
    <property type="entry name" value="CNF1/YfiH-like putative cysteine hydrolases"/>
    <property type="match status" value="1"/>
</dbReference>
<dbReference type="Pfam" id="PF02578">
    <property type="entry name" value="Cu-oxidase_4"/>
    <property type="match status" value="1"/>
</dbReference>
<dbReference type="AlphaFoldDB" id="E0XRS6"/>
<sequence>MKEIIIDGSRMMQVSDNPKILVSLKSKIDFSTFSNSAKEALLKKHFSIDSYRDFEQSHGDKIFGIDKVSDSFDGFYTNKKKKAFGIKTADCIPLILWNPEKIVLFGLHCGWRGLLSGIVEKALSSNAGIEVTHAFIGPHISHKHFEVKNDFIEAFASKRINIDRFITISDGKNYMNLRSFCEQKLTKYGVKIINESSPCSYEKNDSLFSWRRDKEKSLRNVCLSWF</sequence>
<dbReference type="PANTHER" id="PTHR30616">
    <property type="entry name" value="UNCHARACTERIZED PROTEIN YFIH"/>
    <property type="match status" value="1"/>
</dbReference>
<comment type="catalytic activity">
    <reaction evidence="9">
        <text>S-methyl-5'-thioadenosine + phosphate = 5-(methylsulfanyl)-alpha-D-ribose 1-phosphate + adenine</text>
        <dbReference type="Rhea" id="RHEA:11852"/>
        <dbReference type="ChEBI" id="CHEBI:16708"/>
        <dbReference type="ChEBI" id="CHEBI:17509"/>
        <dbReference type="ChEBI" id="CHEBI:43474"/>
        <dbReference type="ChEBI" id="CHEBI:58533"/>
        <dbReference type="EC" id="2.4.2.28"/>
    </reaction>
    <physiologicalReaction direction="left-to-right" evidence="9">
        <dbReference type="Rhea" id="RHEA:11853"/>
    </physiologicalReaction>
</comment>